<dbReference type="Proteomes" id="UP000266861">
    <property type="component" value="Unassembled WGS sequence"/>
</dbReference>
<evidence type="ECO:0000256" key="6">
    <source>
        <dbReference type="ARBA" id="ARBA00035188"/>
    </source>
</evidence>
<dbReference type="OrthoDB" id="88at2759"/>
<dbReference type="GO" id="GO:0003735">
    <property type="term" value="F:structural constituent of ribosome"/>
    <property type="evidence" value="ECO:0007669"/>
    <property type="project" value="InterPro"/>
</dbReference>
<keyword evidence="9" id="KW-1185">Reference proteome</keyword>
<dbReference type="EMBL" id="PQFF01000210">
    <property type="protein sequence ID" value="RHZ74095.1"/>
    <property type="molecule type" value="Genomic_DNA"/>
</dbReference>
<comment type="caution">
    <text evidence="8">The sequence shown here is derived from an EMBL/GenBank/DDBJ whole genome shotgun (WGS) entry which is preliminary data.</text>
</comment>
<evidence type="ECO:0000256" key="4">
    <source>
        <dbReference type="ARBA" id="ARBA00023128"/>
    </source>
</evidence>
<keyword evidence="3" id="KW-0689">Ribosomal protein</keyword>
<dbReference type="Pfam" id="PF05047">
    <property type="entry name" value="L51_S25_CI-B8"/>
    <property type="match status" value="1"/>
</dbReference>
<gene>
    <name evidence="8" type="ORF">Glove_227g43</name>
</gene>
<evidence type="ECO:0000256" key="5">
    <source>
        <dbReference type="ARBA" id="ARBA00023274"/>
    </source>
</evidence>
<evidence type="ECO:0000313" key="9">
    <source>
        <dbReference type="Proteomes" id="UP000266861"/>
    </source>
</evidence>
<keyword evidence="5" id="KW-0687">Ribonucleoprotein</keyword>
<feature type="domain" description="Ribosomal protein/NADH dehydrogenase" evidence="7">
    <location>
        <begin position="31"/>
        <end position="104"/>
    </location>
</feature>
<evidence type="ECO:0000256" key="3">
    <source>
        <dbReference type="ARBA" id="ARBA00022980"/>
    </source>
</evidence>
<evidence type="ECO:0000256" key="1">
    <source>
        <dbReference type="ARBA" id="ARBA00004173"/>
    </source>
</evidence>
<dbReference type="PANTHER" id="PTHR21396">
    <property type="entry name" value="39S RIBOSOMAL PROTEIN L43"/>
    <property type="match status" value="1"/>
</dbReference>
<organism evidence="8 9">
    <name type="scientific">Diversispora epigaea</name>
    <dbReference type="NCBI Taxonomy" id="1348612"/>
    <lineage>
        <taxon>Eukaryota</taxon>
        <taxon>Fungi</taxon>
        <taxon>Fungi incertae sedis</taxon>
        <taxon>Mucoromycota</taxon>
        <taxon>Glomeromycotina</taxon>
        <taxon>Glomeromycetes</taxon>
        <taxon>Diversisporales</taxon>
        <taxon>Diversisporaceae</taxon>
        <taxon>Diversispora</taxon>
    </lineage>
</organism>
<dbReference type="SMART" id="SM00916">
    <property type="entry name" value="L51_S25_CI-B8"/>
    <property type="match status" value="1"/>
</dbReference>
<evidence type="ECO:0000256" key="2">
    <source>
        <dbReference type="ARBA" id="ARBA00006073"/>
    </source>
</evidence>
<proteinExistence type="inferred from homology"/>
<evidence type="ECO:0000259" key="7">
    <source>
        <dbReference type="SMART" id="SM00916"/>
    </source>
</evidence>
<dbReference type="Gene3D" id="3.40.30.10">
    <property type="entry name" value="Glutaredoxin"/>
    <property type="match status" value="1"/>
</dbReference>
<dbReference type="SUPFAM" id="SSF52833">
    <property type="entry name" value="Thioredoxin-like"/>
    <property type="match status" value="1"/>
</dbReference>
<sequence>MNKAKYLVSKPKNGVGGFVFQCRKIEFNYCERSGSSRGMIEYFKTRLIPFAKRNPQIEIIVTPRPSKHPLVRGTYLNEMQKDICVKNLDPKEIDEYVQLIRDNTGYKAKARFKKPVISTTPSVRGIWSPFNTRPHVI</sequence>
<evidence type="ECO:0000313" key="8">
    <source>
        <dbReference type="EMBL" id="RHZ74095.1"/>
    </source>
</evidence>
<dbReference type="AlphaFoldDB" id="A0A397IEC9"/>
<dbReference type="InterPro" id="IPR036249">
    <property type="entry name" value="Thioredoxin-like_sf"/>
</dbReference>
<name>A0A397IEC9_9GLOM</name>
<protein>
    <recommendedName>
        <fullName evidence="6">Large ribosomal subunit protein mL43</fullName>
    </recommendedName>
</protein>
<comment type="subcellular location">
    <subcellularLocation>
        <location evidence="1">Mitochondrion</location>
    </subcellularLocation>
</comment>
<dbReference type="STRING" id="1348612.A0A397IEC9"/>
<comment type="similarity">
    <text evidence="2">Belongs to the mitochondrion-specific ribosomal protein mL43 family.</text>
</comment>
<dbReference type="InterPro" id="IPR007741">
    <property type="entry name" value="Ribosomal_mL43/mS25/NADH_DH"/>
</dbReference>
<dbReference type="GO" id="GO:0032543">
    <property type="term" value="P:mitochondrial translation"/>
    <property type="evidence" value="ECO:0007669"/>
    <property type="project" value="InterPro"/>
</dbReference>
<accession>A0A397IEC9</accession>
<keyword evidence="4" id="KW-0496">Mitochondrion</keyword>
<dbReference type="InterPro" id="IPR039927">
    <property type="entry name" value="Ribosomal_mL43"/>
</dbReference>
<reference evidence="8 9" key="1">
    <citation type="submission" date="2018-08" db="EMBL/GenBank/DDBJ databases">
        <title>Genome and evolution of the arbuscular mycorrhizal fungus Diversispora epigaea (formerly Glomus versiforme) and its bacterial endosymbionts.</title>
        <authorList>
            <person name="Sun X."/>
            <person name="Fei Z."/>
            <person name="Harrison M."/>
        </authorList>
    </citation>
    <scope>NUCLEOTIDE SEQUENCE [LARGE SCALE GENOMIC DNA]</scope>
    <source>
        <strain evidence="8 9">IT104</strain>
    </source>
</reference>
<dbReference type="PANTHER" id="PTHR21396:SF2">
    <property type="entry name" value="LARGE RIBOSOMAL SUBUNIT PROTEIN ML43"/>
    <property type="match status" value="1"/>
</dbReference>
<dbReference type="GO" id="GO:0005762">
    <property type="term" value="C:mitochondrial large ribosomal subunit"/>
    <property type="evidence" value="ECO:0007669"/>
    <property type="project" value="TreeGrafter"/>
</dbReference>